<reference evidence="2 3" key="1">
    <citation type="submission" date="2022-10" db="EMBL/GenBank/DDBJ databases">
        <authorList>
            <person name="Xie J."/>
            <person name="Shen N."/>
        </authorList>
    </citation>
    <scope>NUCLEOTIDE SEQUENCE [LARGE SCALE GENOMIC DNA]</scope>
    <source>
        <strain evidence="2 3">DSM 41681</strain>
    </source>
</reference>
<dbReference type="SMART" id="SM00530">
    <property type="entry name" value="HTH_XRE"/>
    <property type="match status" value="1"/>
</dbReference>
<dbReference type="InterPro" id="IPR043917">
    <property type="entry name" value="DUF5753"/>
</dbReference>
<evidence type="ECO:0000313" key="3">
    <source>
        <dbReference type="Proteomes" id="UP001352223"/>
    </source>
</evidence>
<dbReference type="Pfam" id="PF19054">
    <property type="entry name" value="DUF5753"/>
    <property type="match status" value="1"/>
</dbReference>
<dbReference type="PROSITE" id="PS50943">
    <property type="entry name" value="HTH_CROC1"/>
    <property type="match status" value="1"/>
</dbReference>
<dbReference type="SUPFAM" id="SSF47413">
    <property type="entry name" value="lambda repressor-like DNA-binding domains"/>
    <property type="match status" value="1"/>
</dbReference>
<evidence type="ECO:0000259" key="1">
    <source>
        <dbReference type="PROSITE" id="PS50943"/>
    </source>
</evidence>
<proteinExistence type="predicted"/>
<dbReference type="RefSeq" id="WP_324775273.1">
    <property type="nucleotide sequence ID" value="NZ_BAAATS010000019.1"/>
</dbReference>
<keyword evidence="3" id="KW-1185">Reference proteome</keyword>
<dbReference type="CDD" id="cd00093">
    <property type="entry name" value="HTH_XRE"/>
    <property type="match status" value="1"/>
</dbReference>
<protein>
    <submittedName>
        <fullName evidence="2">Helix-turn-helix transcriptional regulator</fullName>
    </submittedName>
</protein>
<dbReference type="InterPro" id="IPR001387">
    <property type="entry name" value="Cro/C1-type_HTH"/>
</dbReference>
<dbReference type="EMBL" id="JAOZYB010000353">
    <property type="protein sequence ID" value="MEB3966220.1"/>
    <property type="molecule type" value="Genomic_DNA"/>
</dbReference>
<name>A0ABU6CNB0_9ACTN</name>
<accession>A0ABU6CNB0</accession>
<sequence>MKKQVTSWHAIGAQIANYRKFAGMTQVDLADRMRVSQDKMASIEQGRRPVSLALAEALDELFETRGTLLVAVAKIPAREKFPLLVADLVELEQKARAIQTYETQVVPGLLQTPEYMRAVFDSCYPPIEDETLEDWLAGRLERQALWEREHPPWCNFIIEEVAFQRPVGDPEVMRAQVRRVLELGELHCMGIQIMPTVRRPHAGLSGPIVLVETVDHDSVAYLEDQCISGLVEDADEVRTLQLKYGMLRSQALSPAESARLLDTLLGAS</sequence>
<organism evidence="2 3">
    <name type="scientific">Streptomyces kunmingensis</name>
    <dbReference type="NCBI Taxonomy" id="68225"/>
    <lineage>
        <taxon>Bacteria</taxon>
        <taxon>Bacillati</taxon>
        <taxon>Actinomycetota</taxon>
        <taxon>Actinomycetes</taxon>
        <taxon>Kitasatosporales</taxon>
        <taxon>Streptomycetaceae</taxon>
        <taxon>Streptomyces</taxon>
    </lineage>
</organism>
<dbReference type="InterPro" id="IPR010982">
    <property type="entry name" value="Lambda_DNA-bd_dom_sf"/>
</dbReference>
<dbReference type="Pfam" id="PF13560">
    <property type="entry name" value="HTH_31"/>
    <property type="match status" value="1"/>
</dbReference>
<comment type="caution">
    <text evidence="2">The sequence shown here is derived from an EMBL/GenBank/DDBJ whole genome shotgun (WGS) entry which is preliminary data.</text>
</comment>
<dbReference type="Gene3D" id="1.10.260.40">
    <property type="entry name" value="lambda repressor-like DNA-binding domains"/>
    <property type="match status" value="1"/>
</dbReference>
<dbReference type="Proteomes" id="UP001352223">
    <property type="component" value="Unassembled WGS sequence"/>
</dbReference>
<gene>
    <name evidence="2" type="ORF">OKJ48_39240</name>
</gene>
<evidence type="ECO:0000313" key="2">
    <source>
        <dbReference type="EMBL" id="MEB3966220.1"/>
    </source>
</evidence>
<feature type="domain" description="HTH cro/C1-type" evidence="1">
    <location>
        <begin position="15"/>
        <end position="69"/>
    </location>
</feature>